<protein>
    <submittedName>
        <fullName evidence="1">Uncharacterized protein</fullName>
    </submittedName>
</protein>
<sequence length="244" mass="27928">MEWNLKETNYKKLFKICKIVYINKMNNNRSTYRNLINFGSNSYVPTNDPLTYAINDEMDQRFVHGMSSPDTIGQHGKASQAYLSDYCAEKWDNFCELASYNTNRSYPNNLQPCEAPSAVALGLNAGEILIYNTASKKYLKKMLNCKKKYESFDPNVPNSPMISYWVSNNCNYTSSCIPVYAVDPKTIDNDIVMDKILEKPAIAMDILINIYNTMKREGTFSQLKGTKIGNFYNTNKYFKAKIGN</sequence>
<accession>A0A6C0CZS9</accession>
<evidence type="ECO:0000313" key="1">
    <source>
        <dbReference type="EMBL" id="QHT09787.1"/>
    </source>
</evidence>
<proteinExistence type="predicted"/>
<dbReference type="EMBL" id="MN739515">
    <property type="protein sequence ID" value="QHT09787.1"/>
    <property type="molecule type" value="Genomic_DNA"/>
</dbReference>
<reference evidence="1" key="1">
    <citation type="journal article" date="2020" name="Nature">
        <title>Giant virus diversity and host interactions through global metagenomics.</title>
        <authorList>
            <person name="Schulz F."/>
            <person name="Roux S."/>
            <person name="Paez-Espino D."/>
            <person name="Jungbluth S."/>
            <person name="Walsh D.A."/>
            <person name="Denef V.J."/>
            <person name="McMahon K.D."/>
            <person name="Konstantinidis K.T."/>
            <person name="Eloe-Fadrosh E.A."/>
            <person name="Kyrpides N.C."/>
            <person name="Woyke T."/>
        </authorList>
    </citation>
    <scope>NUCLEOTIDE SEQUENCE</scope>
    <source>
        <strain evidence="1">GVMAG-M-3300023174-102</strain>
    </source>
</reference>
<dbReference type="AlphaFoldDB" id="A0A6C0CZS9"/>
<organism evidence="1">
    <name type="scientific">viral metagenome</name>
    <dbReference type="NCBI Taxonomy" id="1070528"/>
    <lineage>
        <taxon>unclassified sequences</taxon>
        <taxon>metagenomes</taxon>
        <taxon>organismal metagenomes</taxon>
    </lineage>
</organism>
<name>A0A6C0CZS9_9ZZZZ</name>